<accession>A0A8W8LLN3</accession>
<protein>
    <submittedName>
        <fullName evidence="1">Uncharacterized protein</fullName>
    </submittedName>
</protein>
<keyword evidence="2" id="KW-1185">Reference proteome</keyword>
<proteinExistence type="predicted"/>
<reference evidence="1" key="1">
    <citation type="submission" date="2022-08" db="UniProtKB">
        <authorList>
            <consortium name="EnsemblMetazoa"/>
        </authorList>
    </citation>
    <scope>IDENTIFICATION</scope>
    <source>
        <strain evidence="1">05x7-T-G4-1.051#20</strain>
    </source>
</reference>
<evidence type="ECO:0000313" key="1">
    <source>
        <dbReference type="EnsemblMetazoa" id="G28661.1:cds"/>
    </source>
</evidence>
<dbReference type="Proteomes" id="UP000005408">
    <property type="component" value="Unassembled WGS sequence"/>
</dbReference>
<dbReference type="AlphaFoldDB" id="A0A8W8LLN3"/>
<organism evidence="1 2">
    <name type="scientific">Magallana gigas</name>
    <name type="common">Pacific oyster</name>
    <name type="synonym">Crassostrea gigas</name>
    <dbReference type="NCBI Taxonomy" id="29159"/>
    <lineage>
        <taxon>Eukaryota</taxon>
        <taxon>Metazoa</taxon>
        <taxon>Spiralia</taxon>
        <taxon>Lophotrochozoa</taxon>
        <taxon>Mollusca</taxon>
        <taxon>Bivalvia</taxon>
        <taxon>Autobranchia</taxon>
        <taxon>Pteriomorphia</taxon>
        <taxon>Ostreida</taxon>
        <taxon>Ostreoidea</taxon>
        <taxon>Ostreidae</taxon>
        <taxon>Magallana</taxon>
    </lineage>
</organism>
<evidence type="ECO:0000313" key="2">
    <source>
        <dbReference type="Proteomes" id="UP000005408"/>
    </source>
</evidence>
<sequence length="206" mass="23334">MKADEISRNRPETNVKPIQNTRKLHNIENTTEPYLIKSKKITLLKMKQDANKGKETVTNENREATKEHIETMLTKAKLLMQRNLSNQEIRRGPLEDVKEGNEKQINVCKDSKGASEAYLSIMACQSYEDLEIVADQLQLSPISEKTPDVTITTHKRTVDKASMSLVPNDDGLENLFPCLIYGDGKCLPRCGSLFAYGTENKHLDIR</sequence>
<name>A0A8W8LLN3_MAGGI</name>
<dbReference type="EnsemblMetazoa" id="G28661.1">
    <property type="protein sequence ID" value="G28661.1:cds"/>
    <property type="gene ID" value="G28661"/>
</dbReference>